<protein>
    <submittedName>
        <fullName evidence="2">Uncharacterized protein</fullName>
    </submittedName>
</protein>
<dbReference type="InterPro" id="IPR039196">
    <property type="entry name" value="Fmc1"/>
</dbReference>
<dbReference type="Proteomes" id="UP000246991">
    <property type="component" value="Unassembled WGS sequence"/>
</dbReference>
<dbReference type="OrthoDB" id="15893at2759"/>
<name>A0A317SE88_9PEZI</name>
<evidence type="ECO:0000313" key="3">
    <source>
        <dbReference type="Proteomes" id="UP000246991"/>
    </source>
</evidence>
<dbReference type="Pfam" id="PF13233">
    <property type="entry name" value="Complex1_LYR_2"/>
    <property type="match status" value="1"/>
</dbReference>
<keyword evidence="3" id="KW-1185">Reference proteome</keyword>
<dbReference type="GO" id="GO:0005759">
    <property type="term" value="C:mitochondrial matrix"/>
    <property type="evidence" value="ECO:0007669"/>
    <property type="project" value="TreeGrafter"/>
</dbReference>
<feature type="compositionally biased region" description="Gly residues" evidence="1">
    <location>
        <begin position="39"/>
        <end position="56"/>
    </location>
</feature>
<gene>
    <name evidence="2" type="ORF">C7212DRAFT_71516</name>
</gene>
<dbReference type="EMBL" id="PYWC01000122">
    <property type="protein sequence ID" value="PWW72037.1"/>
    <property type="molecule type" value="Genomic_DNA"/>
</dbReference>
<dbReference type="PANTHER" id="PTHR28015">
    <property type="entry name" value="ATP SYNTHASE ASSEMBLY FACTOR FMC1, MITOCHONDRIAL"/>
    <property type="match status" value="1"/>
</dbReference>
<dbReference type="STRING" id="42249.A0A317SE88"/>
<reference evidence="2 3" key="1">
    <citation type="submission" date="2018-03" db="EMBL/GenBank/DDBJ databases">
        <title>Genomes of Pezizomycetes fungi and the evolution of truffles.</title>
        <authorList>
            <person name="Murat C."/>
            <person name="Payen T."/>
            <person name="Noel B."/>
            <person name="Kuo A."/>
            <person name="Martin F.M."/>
        </authorList>
    </citation>
    <scope>NUCLEOTIDE SEQUENCE [LARGE SCALE GENOMIC DNA]</scope>
    <source>
        <strain evidence="2">091103-1</strain>
    </source>
</reference>
<evidence type="ECO:0000256" key="1">
    <source>
        <dbReference type="SAM" id="MobiDB-lite"/>
    </source>
</evidence>
<feature type="region of interest" description="Disordered" evidence="1">
    <location>
        <begin position="82"/>
        <end position="105"/>
    </location>
</feature>
<dbReference type="GO" id="GO:0033615">
    <property type="term" value="P:mitochondrial proton-transporting ATP synthase complex assembly"/>
    <property type="evidence" value="ECO:0007669"/>
    <property type="project" value="InterPro"/>
</dbReference>
<feature type="non-terminal residue" evidence="2">
    <location>
        <position position="1"/>
    </location>
</feature>
<feature type="region of interest" description="Disordered" evidence="1">
    <location>
        <begin position="19"/>
        <end position="56"/>
    </location>
</feature>
<feature type="non-terminal residue" evidence="2">
    <location>
        <position position="105"/>
    </location>
</feature>
<proteinExistence type="predicted"/>
<organism evidence="2 3">
    <name type="scientific">Tuber magnatum</name>
    <name type="common">white Piedmont truffle</name>
    <dbReference type="NCBI Taxonomy" id="42249"/>
    <lineage>
        <taxon>Eukaryota</taxon>
        <taxon>Fungi</taxon>
        <taxon>Dikarya</taxon>
        <taxon>Ascomycota</taxon>
        <taxon>Pezizomycotina</taxon>
        <taxon>Pezizomycetes</taxon>
        <taxon>Pezizales</taxon>
        <taxon>Tuberaceae</taxon>
        <taxon>Tuber</taxon>
    </lineage>
</organism>
<sequence>SAATAAKKALYRRLLREFPPISQKRTQQHARLRDSISEGQGGGGGGGGSGGGGEGGNKQLLGQLAIYLRAQRTYTTLLEQYNPSLGSSAGDRVRMSARRVGLDMP</sequence>
<comment type="caution">
    <text evidence="2">The sequence shown here is derived from an EMBL/GenBank/DDBJ whole genome shotgun (WGS) entry which is preliminary data.</text>
</comment>
<accession>A0A317SE88</accession>
<dbReference type="PANTHER" id="PTHR28015:SF1">
    <property type="entry name" value="ATP SYNTHASE ASSEMBLY FACTOR FMC1, MITOCHONDRIAL"/>
    <property type="match status" value="1"/>
</dbReference>
<evidence type="ECO:0000313" key="2">
    <source>
        <dbReference type="EMBL" id="PWW72037.1"/>
    </source>
</evidence>
<dbReference type="AlphaFoldDB" id="A0A317SE88"/>